<feature type="domain" description="Endonuclease/exonuclease/phosphatase" evidence="1">
    <location>
        <begin position="15"/>
        <end position="226"/>
    </location>
</feature>
<comment type="caution">
    <text evidence="2">The sequence shown here is derived from an EMBL/GenBank/DDBJ whole genome shotgun (WGS) entry which is preliminary data.</text>
</comment>
<keyword evidence="2" id="KW-0378">Hydrolase</keyword>
<evidence type="ECO:0000313" key="3">
    <source>
        <dbReference type="Proteomes" id="UP000295258"/>
    </source>
</evidence>
<dbReference type="SUPFAM" id="SSF56219">
    <property type="entry name" value="DNase I-like"/>
    <property type="match status" value="1"/>
</dbReference>
<dbReference type="Pfam" id="PF03372">
    <property type="entry name" value="Exo_endo_phos"/>
    <property type="match status" value="1"/>
</dbReference>
<accession>A0A4R4UDW6</accession>
<dbReference type="Proteomes" id="UP000295258">
    <property type="component" value="Unassembled WGS sequence"/>
</dbReference>
<name>A0A4R4UDW6_9ACTN</name>
<evidence type="ECO:0000313" key="2">
    <source>
        <dbReference type="EMBL" id="TDC89510.1"/>
    </source>
</evidence>
<keyword evidence="2" id="KW-0269">Exonuclease</keyword>
<dbReference type="AlphaFoldDB" id="A0A4R4UDW6"/>
<evidence type="ECO:0000259" key="1">
    <source>
        <dbReference type="Pfam" id="PF03372"/>
    </source>
</evidence>
<organism evidence="2 3">
    <name type="scientific">Nonomuraea deserti</name>
    <dbReference type="NCBI Taxonomy" id="1848322"/>
    <lineage>
        <taxon>Bacteria</taxon>
        <taxon>Bacillati</taxon>
        <taxon>Actinomycetota</taxon>
        <taxon>Actinomycetes</taxon>
        <taxon>Streptosporangiales</taxon>
        <taxon>Streptosporangiaceae</taxon>
        <taxon>Nonomuraea</taxon>
    </lineage>
</organism>
<keyword evidence="2" id="KW-0540">Nuclease</keyword>
<protein>
    <submittedName>
        <fullName evidence="2">Endonuclease/exonuclease/phosphatase family protein</fullName>
    </submittedName>
</protein>
<keyword evidence="2" id="KW-0255">Endonuclease</keyword>
<keyword evidence="3" id="KW-1185">Reference proteome</keyword>
<dbReference type="EMBL" id="SMKO01000230">
    <property type="protein sequence ID" value="TDC89510.1"/>
    <property type="molecule type" value="Genomic_DNA"/>
</dbReference>
<reference evidence="2 3" key="1">
    <citation type="submission" date="2019-03" db="EMBL/GenBank/DDBJ databases">
        <title>Draft genome sequences of novel Actinobacteria.</title>
        <authorList>
            <person name="Sahin N."/>
            <person name="Ay H."/>
            <person name="Saygin H."/>
        </authorList>
    </citation>
    <scope>NUCLEOTIDE SEQUENCE [LARGE SCALE GENOMIC DNA]</scope>
    <source>
        <strain evidence="2 3">KC310</strain>
    </source>
</reference>
<dbReference type="Gene3D" id="3.60.10.10">
    <property type="entry name" value="Endonuclease/exonuclease/phosphatase"/>
    <property type="match status" value="1"/>
</dbReference>
<dbReference type="GO" id="GO:0004527">
    <property type="term" value="F:exonuclease activity"/>
    <property type="evidence" value="ECO:0007669"/>
    <property type="project" value="UniProtKB-KW"/>
</dbReference>
<dbReference type="GO" id="GO:0004519">
    <property type="term" value="F:endonuclease activity"/>
    <property type="evidence" value="ECO:0007669"/>
    <property type="project" value="UniProtKB-KW"/>
</dbReference>
<proteinExistence type="predicted"/>
<sequence length="236" mass="25950">MAHVNQPPAPRLRVGTWNVREGWKGEGDDTGTHDVVRLIQDLDLDVLALQEVPFQGGRSPMLESIARQTPLRHVAGHVLSQAMHVAGSAGIALAARLPLDNVDRVILPNPELAADGLRSFDKGLMTAWLAGEDHRIAVGCLHMVPFRRFGRRAEEPAFGHIWNRAAKEIERVMLPLTFVGGDFNTPRRDLLDLPLEPAHSTARDAVLHSRAARPVALKTVETFSDHPVHVVEFALA</sequence>
<dbReference type="InterPro" id="IPR005135">
    <property type="entry name" value="Endo/exonuclease/phosphatase"/>
</dbReference>
<gene>
    <name evidence="2" type="ORF">E1292_44435</name>
</gene>
<dbReference type="InterPro" id="IPR036691">
    <property type="entry name" value="Endo/exonu/phosph_ase_sf"/>
</dbReference>